<evidence type="ECO:0000256" key="2">
    <source>
        <dbReference type="ARBA" id="ARBA00022737"/>
    </source>
</evidence>
<proteinExistence type="inferred from homology"/>
<dbReference type="Pfam" id="PF13812">
    <property type="entry name" value="PPR_3"/>
    <property type="match status" value="1"/>
</dbReference>
<keyword evidence="3" id="KW-0809">Transit peptide</keyword>
<dbReference type="PANTHER" id="PTHR47447:SF17">
    <property type="entry name" value="OS12G0638900 PROTEIN"/>
    <property type="match status" value="1"/>
</dbReference>
<organism evidence="5">
    <name type="scientific">Zea mays</name>
    <name type="common">Maize</name>
    <dbReference type="NCBI Taxonomy" id="4577"/>
    <lineage>
        <taxon>Eukaryota</taxon>
        <taxon>Viridiplantae</taxon>
        <taxon>Streptophyta</taxon>
        <taxon>Embryophyta</taxon>
        <taxon>Tracheophyta</taxon>
        <taxon>Spermatophyta</taxon>
        <taxon>Magnoliopsida</taxon>
        <taxon>Liliopsida</taxon>
        <taxon>Poales</taxon>
        <taxon>Poaceae</taxon>
        <taxon>PACMAD clade</taxon>
        <taxon>Panicoideae</taxon>
        <taxon>Andropogonodae</taxon>
        <taxon>Andropogoneae</taxon>
        <taxon>Tripsacinae</taxon>
        <taxon>Zea</taxon>
    </lineage>
</organism>
<dbReference type="ExpressionAtlas" id="A0A1D6L6K6">
    <property type="expression patterns" value="baseline and differential"/>
</dbReference>
<feature type="repeat" description="PPR" evidence="4">
    <location>
        <begin position="246"/>
        <end position="281"/>
    </location>
</feature>
<gene>
    <name evidence="5" type="ORF">ZEAMMB73_Zm00001d034286</name>
</gene>
<dbReference type="Pfam" id="PF01535">
    <property type="entry name" value="PPR"/>
    <property type="match status" value="1"/>
</dbReference>
<dbReference type="SMR" id="A0A1D6L6K6"/>
<keyword evidence="2" id="KW-0677">Repeat</keyword>
<dbReference type="PANTHER" id="PTHR47447">
    <property type="entry name" value="OS03G0856100 PROTEIN"/>
    <property type="match status" value="1"/>
</dbReference>
<sequence length="385" mass="43308">MGGGNGETTQLGEPLLAKKAKAYRPRCPGCREDRLNAEREGVFPLKDVFLIWLVTITCNKVPPATASTQTHKPNPSLPFPSYYLLRPHRFLLLWSTYCFDMVAGFLEEQLYRWLRAAELTCDRAALLVVQDPKIKSFLSAYTLFHLGFMVGYMRVAFAYNVCGQRTTRAINPHAYTNETVFVQIWSSACWAARASTTPSARCSTKCRSRLDVHAYTIVLHALSRAGRYERTLELFAELRRQGVAPTLVTYNVVLDVYGRMGRSWPRIVALLDEMRAAGVETDDFTTSTVIAACCRDGLVDEAVASTIELYIEYQKERVHMVDDARLAFELSTVLSKEGIEVCMVPSADRPDDAKFAVPLLESDFDFAIAKLTIRLSSLNDFISCY</sequence>
<evidence type="ECO:0000256" key="4">
    <source>
        <dbReference type="PROSITE-ProRule" id="PRU00708"/>
    </source>
</evidence>
<dbReference type="InterPro" id="IPR002885">
    <property type="entry name" value="PPR_rpt"/>
</dbReference>
<evidence type="ECO:0000256" key="1">
    <source>
        <dbReference type="ARBA" id="ARBA00007626"/>
    </source>
</evidence>
<evidence type="ECO:0000313" key="5">
    <source>
        <dbReference type="EMBL" id="ONM09930.1"/>
    </source>
</evidence>
<dbReference type="STRING" id="4577.A0A1D6L6K6"/>
<dbReference type="AlphaFoldDB" id="A0A1D6L6K6"/>
<dbReference type="Gene3D" id="1.25.40.10">
    <property type="entry name" value="Tetratricopeptide repeat domain"/>
    <property type="match status" value="1"/>
</dbReference>
<protein>
    <recommendedName>
        <fullName evidence="6">Pentatricopeptide repeat-containing protein</fullName>
    </recommendedName>
</protein>
<accession>A0A1D6L6K6</accession>
<evidence type="ECO:0008006" key="6">
    <source>
        <dbReference type="Google" id="ProtNLM"/>
    </source>
</evidence>
<feature type="repeat" description="PPR" evidence="4">
    <location>
        <begin position="211"/>
        <end position="245"/>
    </location>
</feature>
<evidence type="ECO:0000256" key="3">
    <source>
        <dbReference type="ARBA" id="ARBA00022946"/>
    </source>
</evidence>
<comment type="similarity">
    <text evidence="1">Belongs to the PPR family. P subfamily.</text>
</comment>
<dbReference type="PROSITE" id="PS51375">
    <property type="entry name" value="PPR"/>
    <property type="match status" value="2"/>
</dbReference>
<dbReference type="InterPro" id="IPR011990">
    <property type="entry name" value="TPR-like_helical_dom_sf"/>
</dbReference>
<dbReference type="NCBIfam" id="TIGR00756">
    <property type="entry name" value="PPR"/>
    <property type="match status" value="2"/>
</dbReference>
<name>A0A1D6L6K6_MAIZE</name>
<dbReference type="EMBL" id="CM007647">
    <property type="protein sequence ID" value="ONM09930.1"/>
    <property type="molecule type" value="Genomic_DNA"/>
</dbReference>
<dbReference type="InParanoid" id="A0A1D6L6K6"/>
<reference evidence="5" key="1">
    <citation type="submission" date="2015-12" db="EMBL/GenBank/DDBJ databases">
        <title>Update maize B73 reference genome by single molecule sequencing technologies.</title>
        <authorList>
            <consortium name="Maize Genome Sequencing Project"/>
            <person name="Ware D."/>
        </authorList>
    </citation>
    <scope>NUCLEOTIDE SEQUENCE [LARGE SCALE GENOMIC DNA]</scope>
    <source>
        <tissue evidence="5">Seedling</tissue>
    </source>
</reference>